<dbReference type="Proteomes" id="UP000004947">
    <property type="component" value="Unassembled WGS sequence"/>
</dbReference>
<evidence type="ECO:0000313" key="1">
    <source>
        <dbReference type="EMBL" id="EDM27453.1"/>
    </source>
</evidence>
<dbReference type="RefSeq" id="WP_007278757.1">
    <property type="nucleotide sequence ID" value="NZ_ABCK01000009.1"/>
</dbReference>
<organism evidence="1 2">
    <name type="scientific">Lentisphaera araneosa HTCC2155</name>
    <dbReference type="NCBI Taxonomy" id="313628"/>
    <lineage>
        <taxon>Bacteria</taxon>
        <taxon>Pseudomonadati</taxon>
        <taxon>Lentisphaerota</taxon>
        <taxon>Lentisphaeria</taxon>
        <taxon>Lentisphaerales</taxon>
        <taxon>Lentisphaeraceae</taxon>
        <taxon>Lentisphaera</taxon>
    </lineage>
</organism>
<dbReference type="EMBL" id="ABCK01000009">
    <property type="protein sequence ID" value="EDM27453.1"/>
    <property type="molecule type" value="Genomic_DNA"/>
</dbReference>
<accession>A6DLJ8</accession>
<protein>
    <submittedName>
        <fullName evidence="1">Uncharacterized protein</fullName>
    </submittedName>
</protein>
<name>A6DLJ8_9BACT</name>
<comment type="caution">
    <text evidence="1">The sequence shown here is derived from an EMBL/GenBank/DDBJ whole genome shotgun (WGS) entry which is preliminary data.</text>
</comment>
<reference evidence="1 2" key="1">
    <citation type="journal article" date="2010" name="J. Bacteriol.">
        <title>Genome sequence of Lentisphaera araneosa HTCC2155T, the type species of the order Lentisphaerales in the phylum Lentisphaerae.</title>
        <authorList>
            <person name="Thrash J.C."/>
            <person name="Cho J.C."/>
            <person name="Vergin K.L."/>
            <person name="Morris R.M."/>
            <person name="Giovannoni S.J."/>
        </authorList>
    </citation>
    <scope>NUCLEOTIDE SEQUENCE [LARGE SCALE GENOMIC DNA]</scope>
    <source>
        <strain evidence="1 2">HTCC2155</strain>
    </source>
</reference>
<gene>
    <name evidence="1" type="ORF">LNTAR_05056</name>
</gene>
<sequence length="47" mass="5542">MTDEDWADAKDILEQQKKIILSLMENHHLDNLINLDFDIDLDEEDEG</sequence>
<evidence type="ECO:0000313" key="2">
    <source>
        <dbReference type="Proteomes" id="UP000004947"/>
    </source>
</evidence>
<dbReference type="AlphaFoldDB" id="A6DLJ8"/>
<keyword evidence="2" id="KW-1185">Reference proteome</keyword>
<dbReference type="STRING" id="313628.LNTAR_05056"/>
<proteinExistence type="predicted"/>